<dbReference type="Proteomes" id="UP001595699">
    <property type="component" value="Unassembled WGS sequence"/>
</dbReference>
<dbReference type="InterPro" id="IPR050680">
    <property type="entry name" value="YpeA/RimI_acetyltransf"/>
</dbReference>
<evidence type="ECO:0000313" key="5">
    <source>
        <dbReference type="Proteomes" id="UP001595699"/>
    </source>
</evidence>
<dbReference type="RefSeq" id="WP_205118758.1">
    <property type="nucleotide sequence ID" value="NZ_JAFBCM010000001.1"/>
</dbReference>
<sequence length="165" mass="18758">MHEYTIRQPRLEDADQLGEIHVRIWREAYAGLIVQRYLDELEPARSADRWRAMLAEKDDAIGRLVGLAGDEVVGFITVGPARDDDPPTPLELMAINVLASHHGTGLARRLVTEALGDREAYLWVVDGNERAMSFYRKFGFELDGGTKVDERLEATEHRMTRPRET</sequence>
<dbReference type="InterPro" id="IPR000182">
    <property type="entry name" value="GNAT_dom"/>
</dbReference>
<keyword evidence="2 4" id="KW-0012">Acyltransferase</keyword>
<feature type="domain" description="N-acetyltransferase" evidence="3">
    <location>
        <begin position="4"/>
        <end position="164"/>
    </location>
</feature>
<gene>
    <name evidence="4" type="ORF">ACFOUW_16605</name>
</gene>
<dbReference type="CDD" id="cd04301">
    <property type="entry name" value="NAT_SF"/>
    <property type="match status" value="1"/>
</dbReference>
<dbReference type="EMBL" id="JBHRZH010000015">
    <property type="protein sequence ID" value="MFC3762464.1"/>
    <property type="molecule type" value="Genomic_DNA"/>
</dbReference>
<dbReference type="PROSITE" id="PS51186">
    <property type="entry name" value="GNAT"/>
    <property type="match status" value="1"/>
</dbReference>
<dbReference type="InterPro" id="IPR016181">
    <property type="entry name" value="Acyl_CoA_acyltransferase"/>
</dbReference>
<dbReference type="Pfam" id="PF00583">
    <property type="entry name" value="Acetyltransf_1"/>
    <property type="match status" value="1"/>
</dbReference>
<evidence type="ECO:0000313" key="4">
    <source>
        <dbReference type="EMBL" id="MFC3762464.1"/>
    </source>
</evidence>
<keyword evidence="1 4" id="KW-0808">Transferase</keyword>
<comment type="caution">
    <text evidence="4">The sequence shown here is derived from an EMBL/GenBank/DDBJ whole genome shotgun (WGS) entry which is preliminary data.</text>
</comment>
<dbReference type="PANTHER" id="PTHR43420">
    <property type="entry name" value="ACETYLTRANSFERASE"/>
    <property type="match status" value="1"/>
</dbReference>
<evidence type="ECO:0000259" key="3">
    <source>
        <dbReference type="PROSITE" id="PS51186"/>
    </source>
</evidence>
<proteinExistence type="predicted"/>
<dbReference type="PANTHER" id="PTHR43420:SF12">
    <property type="entry name" value="N-ACETYLTRANSFERASE DOMAIN-CONTAINING PROTEIN"/>
    <property type="match status" value="1"/>
</dbReference>
<reference evidence="5" key="1">
    <citation type="journal article" date="2019" name="Int. J. Syst. Evol. Microbiol.">
        <title>The Global Catalogue of Microorganisms (GCM) 10K type strain sequencing project: providing services to taxonomists for standard genome sequencing and annotation.</title>
        <authorList>
            <consortium name="The Broad Institute Genomics Platform"/>
            <consortium name="The Broad Institute Genome Sequencing Center for Infectious Disease"/>
            <person name="Wu L."/>
            <person name="Ma J."/>
        </authorList>
    </citation>
    <scope>NUCLEOTIDE SEQUENCE [LARGE SCALE GENOMIC DNA]</scope>
    <source>
        <strain evidence="5">CGMCC 4.7241</strain>
    </source>
</reference>
<evidence type="ECO:0000256" key="1">
    <source>
        <dbReference type="ARBA" id="ARBA00022679"/>
    </source>
</evidence>
<keyword evidence="5" id="KW-1185">Reference proteome</keyword>
<protein>
    <submittedName>
        <fullName evidence="4">GNAT family N-acetyltransferase</fullName>
        <ecNumber evidence="4">2.3.-.-</ecNumber>
    </submittedName>
</protein>
<evidence type="ECO:0000256" key="2">
    <source>
        <dbReference type="ARBA" id="ARBA00023315"/>
    </source>
</evidence>
<accession>A0ABV7YDP4</accession>
<dbReference type="GO" id="GO:0016746">
    <property type="term" value="F:acyltransferase activity"/>
    <property type="evidence" value="ECO:0007669"/>
    <property type="project" value="UniProtKB-KW"/>
</dbReference>
<dbReference type="Gene3D" id="3.40.630.30">
    <property type="match status" value="1"/>
</dbReference>
<dbReference type="EC" id="2.3.-.-" evidence="4"/>
<name>A0ABV7YDP4_9ACTN</name>
<dbReference type="SUPFAM" id="SSF55729">
    <property type="entry name" value="Acyl-CoA N-acyltransferases (Nat)"/>
    <property type="match status" value="1"/>
</dbReference>
<organism evidence="4 5">
    <name type="scientific">Tenggerimyces flavus</name>
    <dbReference type="NCBI Taxonomy" id="1708749"/>
    <lineage>
        <taxon>Bacteria</taxon>
        <taxon>Bacillati</taxon>
        <taxon>Actinomycetota</taxon>
        <taxon>Actinomycetes</taxon>
        <taxon>Propionibacteriales</taxon>
        <taxon>Nocardioidaceae</taxon>
        <taxon>Tenggerimyces</taxon>
    </lineage>
</organism>